<dbReference type="InterPro" id="IPR041712">
    <property type="entry name" value="DHPS-like_MBL-fold"/>
</dbReference>
<dbReference type="HOGENOM" id="CLU_036012_2_0_1"/>
<accession>C1GSC5</accession>
<reference evidence="2 3" key="1">
    <citation type="journal article" date="2011" name="PLoS Genet.">
        <title>Comparative genomic analysis of human fungal pathogens causing paracoccidioidomycosis.</title>
        <authorList>
            <person name="Desjardins C.A."/>
            <person name="Champion M.D."/>
            <person name="Holder J.W."/>
            <person name="Muszewska A."/>
            <person name="Goldberg J."/>
            <person name="Bailao A.M."/>
            <person name="Brigido M.M."/>
            <person name="Ferreira M.E."/>
            <person name="Garcia A.M."/>
            <person name="Grynberg M."/>
            <person name="Gujja S."/>
            <person name="Heiman D.I."/>
            <person name="Henn M.R."/>
            <person name="Kodira C.D."/>
            <person name="Leon-Narvaez H."/>
            <person name="Longo L.V."/>
            <person name="Ma L.J."/>
            <person name="Malavazi I."/>
            <person name="Matsuo A.L."/>
            <person name="Morais F.V."/>
            <person name="Pereira M."/>
            <person name="Rodriguez-Brito S."/>
            <person name="Sakthikumar S."/>
            <person name="Salem-Izacc S.M."/>
            <person name="Sykes S.M."/>
            <person name="Teixeira M.M."/>
            <person name="Vallejo M.C."/>
            <person name="Walter M.E."/>
            <person name="Yandava C."/>
            <person name="Young S."/>
            <person name="Zeng Q."/>
            <person name="Zucker J."/>
            <person name="Felipe M.S."/>
            <person name="Goldman G.H."/>
            <person name="Haas B.J."/>
            <person name="McEwen J.G."/>
            <person name="Nino-Vega G."/>
            <person name="Puccia R."/>
            <person name="San-Blas G."/>
            <person name="Soares C.M."/>
            <person name="Birren B.W."/>
            <person name="Cuomo C.A."/>
        </authorList>
    </citation>
    <scope>NUCLEOTIDE SEQUENCE [LARGE SCALE GENOMIC DNA]</scope>
    <source>
        <strain evidence="3">ATCC MYA-826 / Pb01</strain>
    </source>
</reference>
<dbReference type="CDD" id="cd07713">
    <property type="entry name" value="DHPS-like_MBL-fold"/>
    <property type="match status" value="1"/>
</dbReference>
<feature type="domain" description="Metallo-beta-lactamase" evidence="1">
    <location>
        <begin position="73"/>
        <end position="128"/>
    </location>
</feature>
<dbReference type="Proteomes" id="UP000002059">
    <property type="component" value="Partially assembled WGS sequence"/>
</dbReference>
<evidence type="ECO:0000313" key="3">
    <source>
        <dbReference type="Proteomes" id="UP000002059"/>
    </source>
</evidence>
<gene>
    <name evidence="2" type="ORF">PAAG_01420</name>
</gene>
<dbReference type="KEGG" id="pbl:PAAG_01420"/>
<dbReference type="PANTHER" id="PTHR13754">
    <property type="entry name" value="METALLO-BETA-LACTAMASE SUPERFAMILY PROTEIN"/>
    <property type="match status" value="1"/>
</dbReference>
<dbReference type="AlphaFoldDB" id="C1GSC5"/>
<dbReference type="InterPro" id="IPR052926">
    <property type="entry name" value="Metallo-beta-lactamase_dom"/>
</dbReference>
<dbReference type="InterPro" id="IPR001279">
    <property type="entry name" value="Metallo-B-lactamas"/>
</dbReference>
<dbReference type="Pfam" id="PF00753">
    <property type="entry name" value="Lactamase_B"/>
    <property type="match status" value="1"/>
</dbReference>
<sequence length="345" mass="37934">MSSASLVEIDALEAVVVVDNDLDIMSPPAPNTVQVSGFLGELALNSPHHTHDRAEVSKEIHLEDVCCSAHGLSVLVTAVKGDERRTMLFDTGPTEEAWGLNAERLRLDLSPVERIQLSHWHRDHSGGMLNAIRMIKEAKKGKGLSNEDLVVDLHPSRPDYRGFRVGAESVSLQADPTFQEIENAGAKIEKHSTAHTVLDDMFLISGEIPRVTEYETGLKYGMQFSKTKGEWESDELISDERFLACNVKGKGIVVFSGCSHAGVVNTTKHAVELIGKDIPLYAVFGGYHLATSEKTQIDATVKDLKALDPRVLLPGHCSGWRVKFEIEREMPGRLVPSSVGFKVEF</sequence>
<dbReference type="SUPFAM" id="SSF56281">
    <property type="entry name" value="Metallo-hydrolase/oxidoreductase"/>
    <property type="match status" value="1"/>
</dbReference>
<dbReference type="OMA" id="CSGWRAK"/>
<organism evidence="2 3">
    <name type="scientific">Paracoccidioides lutzii (strain ATCC MYA-826 / Pb01)</name>
    <name type="common">Paracoccidioides brasiliensis</name>
    <dbReference type="NCBI Taxonomy" id="502779"/>
    <lineage>
        <taxon>Eukaryota</taxon>
        <taxon>Fungi</taxon>
        <taxon>Dikarya</taxon>
        <taxon>Ascomycota</taxon>
        <taxon>Pezizomycotina</taxon>
        <taxon>Eurotiomycetes</taxon>
        <taxon>Eurotiomycetidae</taxon>
        <taxon>Onygenales</taxon>
        <taxon>Ajellomycetaceae</taxon>
        <taxon>Paracoccidioides</taxon>
    </lineage>
</organism>
<dbReference type="InterPro" id="IPR036866">
    <property type="entry name" value="RibonucZ/Hydroxyglut_hydro"/>
</dbReference>
<proteinExistence type="predicted"/>
<protein>
    <submittedName>
        <fullName evidence="2">Metallo-beta-lactamase superfamily protein</fullName>
    </submittedName>
</protein>
<dbReference type="PANTHER" id="PTHR13754:SF13">
    <property type="entry name" value="METALLO-BETA-LACTAMASE SUPERFAMILY PROTEIN (AFU_ORTHOLOGUE AFUA_3G07630)"/>
    <property type="match status" value="1"/>
</dbReference>
<dbReference type="OrthoDB" id="1470350at2759"/>
<dbReference type="STRING" id="502779.C1GSC5"/>
<keyword evidence="3" id="KW-1185">Reference proteome</keyword>
<dbReference type="Gene3D" id="3.60.15.10">
    <property type="entry name" value="Ribonuclease Z/Hydroxyacylglutathione hydrolase-like"/>
    <property type="match status" value="1"/>
</dbReference>
<evidence type="ECO:0000259" key="1">
    <source>
        <dbReference type="Pfam" id="PF00753"/>
    </source>
</evidence>
<name>C1GSC5_PARBA</name>
<dbReference type="GO" id="GO:0016740">
    <property type="term" value="F:transferase activity"/>
    <property type="evidence" value="ECO:0007669"/>
    <property type="project" value="TreeGrafter"/>
</dbReference>
<dbReference type="VEuPathDB" id="FungiDB:PAAG_01420"/>
<dbReference type="EMBL" id="KN293994">
    <property type="protein sequence ID" value="EEH38958.2"/>
    <property type="molecule type" value="Genomic_DNA"/>
</dbReference>
<dbReference type="GeneID" id="9099769"/>
<dbReference type="RefSeq" id="XP_015701250.1">
    <property type="nucleotide sequence ID" value="XM_015844342.1"/>
</dbReference>
<evidence type="ECO:0000313" key="2">
    <source>
        <dbReference type="EMBL" id="EEH38958.2"/>
    </source>
</evidence>